<gene>
    <name evidence="1" type="ORF">LCGC14_1272430</name>
</gene>
<comment type="caution">
    <text evidence="1">The sequence shown here is derived from an EMBL/GenBank/DDBJ whole genome shotgun (WGS) entry which is preliminary data.</text>
</comment>
<name>A0A0F9LIT5_9ZZZZ</name>
<proteinExistence type="predicted"/>
<accession>A0A0F9LIT5</accession>
<organism evidence="1">
    <name type="scientific">marine sediment metagenome</name>
    <dbReference type="NCBI Taxonomy" id="412755"/>
    <lineage>
        <taxon>unclassified sequences</taxon>
        <taxon>metagenomes</taxon>
        <taxon>ecological metagenomes</taxon>
    </lineage>
</organism>
<dbReference type="AlphaFoldDB" id="A0A0F9LIT5"/>
<sequence length="23" mass="2521">DVVANPFISNIILTHRNKALGDI</sequence>
<dbReference type="EMBL" id="LAZR01007154">
    <property type="protein sequence ID" value="KKM87086.1"/>
    <property type="molecule type" value="Genomic_DNA"/>
</dbReference>
<evidence type="ECO:0000313" key="1">
    <source>
        <dbReference type="EMBL" id="KKM87086.1"/>
    </source>
</evidence>
<protein>
    <submittedName>
        <fullName evidence="1">Uncharacterized protein</fullName>
    </submittedName>
</protein>
<reference evidence="1" key="1">
    <citation type="journal article" date="2015" name="Nature">
        <title>Complex archaea that bridge the gap between prokaryotes and eukaryotes.</title>
        <authorList>
            <person name="Spang A."/>
            <person name="Saw J.H."/>
            <person name="Jorgensen S.L."/>
            <person name="Zaremba-Niedzwiedzka K."/>
            <person name="Martijn J."/>
            <person name="Lind A.E."/>
            <person name="van Eijk R."/>
            <person name="Schleper C."/>
            <person name="Guy L."/>
            <person name="Ettema T.J."/>
        </authorList>
    </citation>
    <scope>NUCLEOTIDE SEQUENCE</scope>
</reference>
<feature type="non-terminal residue" evidence="1">
    <location>
        <position position="1"/>
    </location>
</feature>